<name>A0A7J0CD01_9ACTN</name>
<keyword evidence="3" id="KW-1185">Reference proteome</keyword>
<organism evidence="2 3">
    <name type="scientific">Streptomyces fulvorobeus</name>
    <dbReference type="NCBI Taxonomy" id="284028"/>
    <lineage>
        <taxon>Bacteria</taxon>
        <taxon>Bacillati</taxon>
        <taxon>Actinomycetota</taxon>
        <taxon>Actinomycetes</taxon>
        <taxon>Kitasatosporales</taxon>
        <taxon>Streptomycetaceae</taxon>
        <taxon>Streptomyces</taxon>
    </lineage>
</organism>
<accession>A0A7J0CD01</accession>
<evidence type="ECO:0000256" key="1">
    <source>
        <dbReference type="SAM" id="MobiDB-lite"/>
    </source>
</evidence>
<feature type="region of interest" description="Disordered" evidence="1">
    <location>
        <begin position="43"/>
        <end position="63"/>
    </location>
</feature>
<sequence>MPDPVGATTSTSEPSAIARHAPSCAAVGALKAPVNQLRVAGENASSAVTAMSPIVHPTTDNGR</sequence>
<proteinExistence type="predicted"/>
<reference evidence="2 3" key="1">
    <citation type="submission" date="2020-05" db="EMBL/GenBank/DDBJ databases">
        <title>Whole genome shotgun sequence of Streptomyces fulvorobeus NBRC 15897.</title>
        <authorList>
            <person name="Komaki H."/>
            <person name="Tamura T."/>
        </authorList>
    </citation>
    <scope>NUCLEOTIDE SEQUENCE [LARGE SCALE GENOMIC DNA]</scope>
    <source>
        <strain evidence="2 3">NBRC 15897</strain>
    </source>
</reference>
<dbReference type="AlphaFoldDB" id="A0A7J0CD01"/>
<evidence type="ECO:0000313" key="3">
    <source>
        <dbReference type="Proteomes" id="UP000498980"/>
    </source>
</evidence>
<protein>
    <submittedName>
        <fullName evidence="2">Uncharacterized protein</fullName>
    </submittedName>
</protein>
<evidence type="ECO:0000313" key="2">
    <source>
        <dbReference type="EMBL" id="GFM99763.1"/>
    </source>
</evidence>
<dbReference type="EMBL" id="BLWC01000001">
    <property type="protein sequence ID" value="GFM99763.1"/>
    <property type="molecule type" value="Genomic_DNA"/>
</dbReference>
<comment type="caution">
    <text evidence="2">The sequence shown here is derived from an EMBL/GenBank/DDBJ whole genome shotgun (WGS) entry which is preliminary data.</text>
</comment>
<gene>
    <name evidence="2" type="ORF">Sfulv_45740</name>
</gene>
<dbReference type="Proteomes" id="UP000498980">
    <property type="component" value="Unassembled WGS sequence"/>
</dbReference>